<dbReference type="Proteomes" id="UP001367508">
    <property type="component" value="Unassembled WGS sequence"/>
</dbReference>
<keyword evidence="1" id="KW-0808">Transferase</keyword>
<sequence>MEEMNAFEHFDVVSDDSDHYFVRSSDGKCFSDSKSGVYKTIMREWRTLEQNLPDSIYVRVYERRIDLMRVVIVGAAGTPYQDGLFFFDIAFPSDYPNNPPMLYFNSFGIRLNPNLYANARMKVKYPVVVEAFQQNGASLECFVQQLELQRKQTKTATKVTNPKTNGIFKKVMEKIKRALRWKNGEKKEKKHRIHKSV</sequence>
<reference evidence="4 5" key="1">
    <citation type="submission" date="2024-01" db="EMBL/GenBank/DDBJ databases">
        <title>The genomes of 5 underutilized Papilionoideae crops provide insights into root nodulation and disease resistanc.</title>
        <authorList>
            <person name="Jiang F."/>
        </authorList>
    </citation>
    <scope>NUCLEOTIDE SEQUENCE [LARGE SCALE GENOMIC DNA]</scope>
    <source>
        <strain evidence="4">LVBAO_FW01</strain>
        <tissue evidence="4">Leaves</tissue>
    </source>
</reference>
<evidence type="ECO:0000313" key="4">
    <source>
        <dbReference type="EMBL" id="KAK7363469.1"/>
    </source>
</evidence>
<keyword evidence="5" id="KW-1185">Reference proteome</keyword>
<evidence type="ECO:0000256" key="2">
    <source>
        <dbReference type="ARBA" id="ARBA00022786"/>
    </source>
</evidence>
<dbReference type="PROSITE" id="PS50127">
    <property type="entry name" value="UBC_2"/>
    <property type="match status" value="1"/>
</dbReference>
<evidence type="ECO:0000259" key="3">
    <source>
        <dbReference type="PROSITE" id="PS50127"/>
    </source>
</evidence>
<accession>A0AAN9RA67</accession>
<feature type="domain" description="UBC core" evidence="3">
    <location>
        <begin position="36"/>
        <end position="197"/>
    </location>
</feature>
<name>A0AAN9RA67_CANGL</name>
<dbReference type="EMBL" id="JAYMYQ010000001">
    <property type="protein sequence ID" value="KAK7363469.1"/>
    <property type="molecule type" value="Genomic_DNA"/>
</dbReference>
<dbReference type="AlphaFoldDB" id="A0AAN9RA67"/>
<protein>
    <recommendedName>
        <fullName evidence="3">UBC core domain-containing protein</fullName>
    </recommendedName>
</protein>
<evidence type="ECO:0000313" key="5">
    <source>
        <dbReference type="Proteomes" id="UP001367508"/>
    </source>
</evidence>
<gene>
    <name evidence="4" type="ORF">VNO77_05613</name>
</gene>
<proteinExistence type="predicted"/>
<dbReference type="PANTHER" id="PTHR46116">
    <property type="entry name" value="(E3-INDEPENDENT) E2 UBIQUITIN-CONJUGATING ENZYME"/>
    <property type="match status" value="1"/>
</dbReference>
<dbReference type="InterPro" id="IPR000608">
    <property type="entry name" value="UBC"/>
</dbReference>
<organism evidence="4 5">
    <name type="scientific">Canavalia gladiata</name>
    <name type="common">Sword bean</name>
    <name type="synonym">Dolichos gladiatus</name>
    <dbReference type="NCBI Taxonomy" id="3824"/>
    <lineage>
        <taxon>Eukaryota</taxon>
        <taxon>Viridiplantae</taxon>
        <taxon>Streptophyta</taxon>
        <taxon>Embryophyta</taxon>
        <taxon>Tracheophyta</taxon>
        <taxon>Spermatophyta</taxon>
        <taxon>Magnoliopsida</taxon>
        <taxon>eudicotyledons</taxon>
        <taxon>Gunneridae</taxon>
        <taxon>Pentapetalae</taxon>
        <taxon>rosids</taxon>
        <taxon>fabids</taxon>
        <taxon>Fabales</taxon>
        <taxon>Fabaceae</taxon>
        <taxon>Papilionoideae</taxon>
        <taxon>50 kb inversion clade</taxon>
        <taxon>NPAAA clade</taxon>
        <taxon>indigoferoid/millettioid clade</taxon>
        <taxon>Phaseoleae</taxon>
        <taxon>Canavalia</taxon>
    </lineage>
</organism>
<comment type="caution">
    <text evidence="4">The sequence shown here is derived from an EMBL/GenBank/DDBJ whole genome shotgun (WGS) entry which is preliminary data.</text>
</comment>
<dbReference type="SMART" id="SM00212">
    <property type="entry name" value="UBCc"/>
    <property type="match status" value="1"/>
</dbReference>
<evidence type="ECO:0000256" key="1">
    <source>
        <dbReference type="ARBA" id="ARBA00022679"/>
    </source>
</evidence>
<dbReference type="GO" id="GO:0061631">
    <property type="term" value="F:ubiquitin conjugating enzyme activity"/>
    <property type="evidence" value="ECO:0007669"/>
    <property type="project" value="TreeGrafter"/>
</dbReference>
<keyword evidence="2" id="KW-0833">Ubl conjugation pathway</keyword>
<dbReference type="PANTHER" id="PTHR46116:SF19">
    <property type="entry name" value="UBIQUITIN-CONJUGATING ENZYME FAMILY PROTEIN"/>
    <property type="match status" value="1"/>
</dbReference>
<dbReference type="InterPro" id="IPR016135">
    <property type="entry name" value="UBQ-conjugating_enzyme/RWD"/>
</dbReference>
<dbReference type="SUPFAM" id="SSF54495">
    <property type="entry name" value="UBC-like"/>
    <property type="match status" value="1"/>
</dbReference>
<dbReference type="Gene3D" id="3.10.110.10">
    <property type="entry name" value="Ubiquitin Conjugating Enzyme"/>
    <property type="match status" value="1"/>
</dbReference>
<dbReference type="Pfam" id="PF00179">
    <property type="entry name" value="UQ_con"/>
    <property type="match status" value="1"/>
</dbReference>